<reference evidence="3" key="1">
    <citation type="journal article" date="2010" name="Genome Biol.">
        <title>Genome sequence of the necrotrophic plant pathogen Pythium ultimum reveals original pathogenicity mechanisms and effector repertoire.</title>
        <authorList>
            <person name="Levesque C.A."/>
            <person name="Brouwer H."/>
            <person name="Cano L."/>
            <person name="Hamilton J.P."/>
            <person name="Holt C."/>
            <person name="Huitema E."/>
            <person name="Raffaele S."/>
            <person name="Robideau G.P."/>
            <person name="Thines M."/>
            <person name="Win J."/>
            <person name="Zerillo M.M."/>
            <person name="Beakes G.W."/>
            <person name="Boore J.L."/>
            <person name="Busam D."/>
            <person name="Dumas B."/>
            <person name="Ferriera S."/>
            <person name="Fuerstenberg S.I."/>
            <person name="Gachon C.M."/>
            <person name="Gaulin E."/>
            <person name="Govers F."/>
            <person name="Grenville-Briggs L."/>
            <person name="Horner N."/>
            <person name="Hostetler J."/>
            <person name="Jiang R.H."/>
            <person name="Johnson J."/>
            <person name="Krajaejun T."/>
            <person name="Lin H."/>
            <person name="Meijer H.J."/>
            <person name="Moore B."/>
            <person name="Morris P."/>
            <person name="Phuntmart V."/>
            <person name="Puiu D."/>
            <person name="Shetty J."/>
            <person name="Stajich J.E."/>
            <person name="Tripathy S."/>
            <person name="Wawra S."/>
            <person name="van West P."/>
            <person name="Whitty B.R."/>
            <person name="Coutinho P.M."/>
            <person name="Henrissat B."/>
            <person name="Martin F."/>
            <person name="Thomas P.D."/>
            <person name="Tyler B.M."/>
            <person name="De Vries R.P."/>
            <person name="Kamoun S."/>
            <person name="Yandell M."/>
            <person name="Tisserat N."/>
            <person name="Buell C.R."/>
        </authorList>
    </citation>
    <scope>NUCLEOTIDE SEQUENCE</scope>
    <source>
        <strain evidence="3">DAOM:BR144</strain>
    </source>
</reference>
<reference evidence="2" key="3">
    <citation type="submission" date="2015-02" db="UniProtKB">
        <authorList>
            <consortium name="EnsemblProtists"/>
        </authorList>
    </citation>
    <scope>IDENTIFICATION</scope>
    <source>
        <strain evidence="2">DAOM BR144</strain>
    </source>
</reference>
<dbReference type="Proteomes" id="UP000019132">
    <property type="component" value="Unassembled WGS sequence"/>
</dbReference>
<evidence type="ECO:0000313" key="3">
    <source>
        <dbReference type="Proteomes" id="UP000019132"/>
    </source>
</evidence>
<dbReference type="InterPro" id="IPR027417">
    <property type="entry name" value="P-loop_NTPase"/>
</dbReference>
<dbReference type="Gene3D" id="3.40.50.300">
    <property type="entry name" value="P-loop containing nucleotide triphosphate hydrolases"/>
    <property type="match status" value="1"/>
</dbReference>
<protein>
    <submittedName>
        <fullName evidence="2">Uncharacterized protein</fullName>
    </submittedName>
</protein>
<dbReference type="eggNOG" id="KOG0353">
    <property type="taxonomic scope" value="Eukaryota"/>
</dbReference>
<dbReference type="VEuPathDB" id="FungiDB:PYU1_G000917"/>
<evidence type="ECO:0000256" key="1">
    <source>
        <dbReference type="SAM" id="Coils"/>
    </source>
</evidence>
<dbReference type="HOGENOM" id="CLU_2230227_0_0_1"/>
<evidence type="ECO:0000313" key="2">
    <source>
        <dbReference type="EnsemblProtists" id="PYU1_T000917"/>
    </source>
</evidence>
<dbReference type="EMBL" id="GL376620">
    <property type="status" value="NOT_ANNOTATED_CDS"/>
    <property type="molecule type" value="Genomic_DNA"/>
</dbReference>
<dbReference type="EnsemblProtists" id="PYU1_T000917">
    <property type="protein sequence ID" value="PYU1_T000917"/>
    <property type="gene ID" value="PYU1_G000917"/>
</dbReference>
<dbReference type="STRING" id="431595.K3W7H6"/>
<sequence length="106" mass="12404">MSNDDAAELAHVEQELQSIEQEIASLLRRQRYLVERKQELQESLSLVEAVGERVAEQGWKTEFPWSDRVRTLLKEQFHLKSFRSVQEEVINATLSKRDTFVIMRSG</sequence>
<proteinExistence type="predicted"/>
<keyword evidence="3" id="KW-1185">Reference proteome</keyword>
<feature type="coiled-coil region" evidence="1">
    <location>
        <begin position="2"/>
        <end position="29"/>
    </location>
</feature>
<name>K3W7H6_GLOUD</name>
<dbReference type="AlphaFoldDB" id="K3W7H6"/>
<reference evidence="3" key="2">
    <citation type="submission" date="2010-04" db="EMBL/GenBank/DDBJ databases">
        <authorList>
            <person name="Buell R."/>
            <person name="Hamilton J."/>
            <person name="Hostetler J."/>
        </authorList>
    </citation>
    <scope>NUCLEOTIDE SEQUENCE [LARGE SCALE GENOMIC DNA]</scope>
    <source>
        <strain evidence="3">DAOM:BR144</strain>
    </source>
</reference>
<dbReference type="InParanoid" id="K3W7H6"/>
<accession>K3W7H6</accession>
<keyword evidence="1" id="KW-0175">Coiled coil</keyword>
<organism evidence="2 3">
    <name type="scientific">Globisporangium ultimum (strain ATCC 200006 / CBS 805.95 / DAOM BR144)</name>
    <name type="common">Pythium ultimum</name>
    <dbReference type="NCBI Taxonomy" id="431595"/>
    <lineage>
        <taxon>Eukaryota</taxon>
        <taxon>Sar</taxon>
        <taxon>Stramenopiles</taxon>
        <taxon>Oomycota</taxon>
        <taxon>Peronosporomycetes</taxon>
        <taxon>Pythiales</taxon>
        <taxon>Pythiaceae</taxon>
        <taxon>Globisporangium</taxon>
    </lineage>
</organism>
<dbReference type="SUPFAM" id="SSF52540">
    <property type="entry name" value="P-loop containing nucleoside triphosphate hydrolases"/>
    <property type="match status" value="1"/>
</dbReference>